<proteinExistence type="predicted"/>
<dbReference type="AlphaFoldDB" id="A0AA38J9I2"/>
<name>A0AA38J9I2_9CUCU</name>
<gene>
    <name evidence="1" type="ORF">Zmor_001588</name>
</gene>
<organism evidence="1 2">
    <name type="scientific">Zophobas morio</name>
    <dbReference type="NCBI Taxonomy" id="2755281"/>
    <lineage>
        <taxon>Eukaryota</taxon>
        <taxon>Metazoa</taxon>
        <taxon>Ecdysozoa</taxon>
        <taxon>Arthropoda</taxon>
        <taxon>Hexapoda</taxon>
        <taxon>Insecta</taxon>
        <taxon>Pterygota</taxon>
        <taxon>Neoptera</taxon>
        <taxon>Endopterygota</taxon>
        <taxon>Coleoptera</taxon>
        <taxon>Polyphaga</taxon>
        <taxon>Cucujiformia</taxon>
        <taxon>Tenebrionidae</taxon>
        <taxon>Zophobas</taxon>
    </lineage>
</organism>
<keyword evidence="2" id="KW-1185">Reference proteome</keyword>
<sequence length="68" mass="7671">MLEAMDVGTKVTGCTIIRNTTMHTGPKEIIGRFFKTDRPAGKDLVSESQSEMEALQFGLFYRNFVNKI</sequence>
<accession>A0AA38J9I2</accession>
<protein>
    <submittedName>
        <fullName evidence="1">Uncharacterized protein</fullName>
    </submittedName>
</protein>
<reference evidence="1" key="1">
    <citation type="journal article" date="2023" name="G3 (Bethesda)">
        <title>Whole genome assemblies of Zophobas morio and Tenebrio molitor.</title>
        <authorList>
            <person name="Kaur S."/>
            <person name="Stinson S.A."/>
            <person name="diCenzo G.C."/>
        </authorList>
    </citation>
    <scope>NUCLEOTIDE SEQUENCE</scope>
    <source>
        <strain evidence="1">QUZm001</strain>
    </source>
</reference>
<dbReference type="EMBL" id="JALNTZ010000001">
    <property type="protein sequence ID" value="KAJ3666134.1"/>
    <property type="molecule type" value="Genomic_DNA"/>
</dbReference>
<evidence type="ECO:0000313" key="1">
    <source>
        <dbReference type="EMBL" id="KAJ3666134.1"/>
    </source>
</evidence>
<dbReference type="Proteomes" id="UP001168821">
    <property type="component" value="Unassembled WGS sequence"/>
</dbReference>
<comment type="caution">
    <text evidence="1">The sequence shown here is derived from an EMBL/GenBank/DDBJ whole genome shotgun (WGS) entry which is preliminary data.</text>
</comment>
<evidence type="ECO:0000313" key="2">
    <source>
        <dbReference type="Proteomes" id="UP001168821"/>
    </source>
</evidence>